<evidence type="ECO:0000313" key="10">
    <source>
        <dbReference type="Proteomes" id="UP000006681"/>
    </source>
</evidence>
<gene>
    <name evidence="9" type="ordered locus">Vdis_0363</name>
</gene>
<evidence type="ECO:0000256" key="6">
    <source>
        <dbReference type="ARBA" id="ARBA00023136"/>
    </source>
</evidence>
<keyword evidence="6" id="KW-0472">Membrane</keyword>
<dbReference type="STRING" id="572478.Vdis_0363"/>
<keyword evidence="8" id="KW-0175">Coiled coil</keyword>
<evidence type="ECO:0000313" key="9">
    <source>
        <dbReference type="EMBL" id="ADN49768.1"/>
    </source>
</evidence>
<dbReference type="InterPro" id="IPR002842">
    <property type="entry name" value="ATPase_V1_Esu"/>
</dbReference>
<dbReference type="eggNOG" id="arCOG00869">
    <property type="taxonomic scope" value="Archaea"/>
</dbReference>
<dbReference type="SUPFAM" id="SSF160527">
    <property type="entry name" value="V-type ATPase subunit E-like"/>
    <property type="match status" value="1"/>
</dbReference>
<dbReference type="OrthoDB" id="4691at2157"/>
<keyword evidence="10" id="KW-1185">Reference proteome</keyword>
<evidence type="ECO:0000256" key="3">
    <source>
        <dbReference type="ARBA" id="ARBA00022475"/>
    </source>
</evidence>
<feature type="coiled-coil region" evidence="8">
    <location>
        <begin position="65"/>
        <end position="92"/>
    </location>
</feature>
<dbReference type="GeneID" id="9751280"/>
<reference evidence="9 10" key="1">
    <citation type="journal article" date="2010" name="Stand. Genomic Sci.">
        <title>Complete genome sequence of Vulcanisaeta distributa type strain (IC-017).</title>
        <authorList>
            <person name="Mavromatis K."/>
            <person name="Sikorski J."/>
            <person name="Pabst E."/>
            <person name="Teshima H."/>
            <person name="Lapidus A."/>
            <person name="Lucas S."/>
            <person name="Nolan M."/>
            <person name="Glavina Del Rio T."/>
            <person name="Cheng J.F."/>
            <person name="Bruce D."/>
            <person name="Goodwin L."/>
            <person name="Pitluck S."/>
            <person name="Liolios K."/>
            <person name="Ivanova N."/>
            <person name="Mikhailova N."/>
            <person name="Pati A."/>
            <person name="Chen A."/>
            <person name="Palaniappan K."/>
            <person name="Land M."/>
            <person name="Hauser L."/>
            <person name="Chang Y.J."/>
            <person name="Jeffries C.D."/>
            <person name="Rohde M."/>
            <person name="Spring S."/>
            <person name="Goker M."/>
            <person name="Wirth R."/>
            <person name="Woyke T."/>
            <person name="Bristow J."/>
            <person name="Eisen J.A."/>
            <person name="Markowitz V."/>
            <person name="Hugenholtz P."/>
            <person name="Klenk H.P."/>
            <person name="Kyrpides N.C."/>
        </authorList>
    </citation>
    <scope>NUCLEOTIDE SEQUENCE [LARGE SCALE GENOMIC DNA]</scope>
    <source>
        <strain evidence="10">DSM 14429 / JCM 11212 / NBRC 100878 / IC-017</strain>
    </source>
</reference>
<evidence type="ECO:0000256" key="7">
    <source>
        <dbReference type="ARBA" id="ARBA00023310"/>
    </source>
</evidence>
<proteinExistence type="inferred from homology"/>
<protein>
    <submittedName>
        <fullName evidence="9">H+transporting two-sector ATPase E subunit</fullName>
    </submittedName>
</protein>
<sequence length="196" mass="22449">MSEQELTERLINGIITRLENEINEWSNNVRLRAEAELLDGVKAIIDKYSGTLENIDKELNMEREYRLYNEMMREKREKLSILEEAYAEVVRRIKERISSMRGTDDYKKFLKNSILWAMSIIGSRELTITVSKADKDVAEELVSELGLNSTVNTTEEDLLGAIISSADGSIRVDATLDSRLRLMEHQIKTLLAHLAS</sequence>
<dbReference type="RefSeq" id="WP_013335493.1">
    <property type="nucleotide sequence ID" value="NC_014537.1"/>
</dbReference>
<dbReference type="Proteomes" id="UP000006681">
    <property type="component" value="Chromosome"/>
</dbReference>
<evidence type="ECO:0000256" key="4">
    <source>
        <dbReference type="ARBA" id="ARBA00022781"/>
    </source>
</evidence>
<dbReference type="KEGG" id="vdi:Vdis_0363"/>
<organism evidence="9 10">
    <name type="scientific">Vulcanisaeta distributa (strain DSM 14429 / JCM 11212 / NBRC 100878 / IC-017)</name>
    <dbReference type="NCBI Taxonomy" id="572478"/>
    <lineage>
        <taxon>Archaea</taxon>
        <taxon>Thermoproteota</taxon>
        <taxon>Thermoprotei</taxon>
        <taxon>Thermoproteales</taxon>
        <taxon>Thermoproteaceae</taxon>
        <taxon>Vulcanisaeta</taxon>
    </lineage>
</organism>
<dbReference type="HOGENOM" id="CLU_1387644_0_0_2"/>
<keyword evidence="3" id="KW-1003">Cell membrane</keyword>
<keyword evidence="2" id="KW-0813">Transport</keyword>
<dbReference type="Gene3D" id="3.30.2320.30">
    <property type="entry name" value="ATP synthase, E subunit, C-terminal"/>
    <property type="match status" value="1"/>
</dbReference>
<dbReference type="AlphaFoldDB" id="E1QTX1"/>
<dbReference type="GO" id="GO:0033178">
    <property type="term" value="C:proton-transporting two-sector ATPase complex, catalytic domain"/>
    <property type="evidence" value="ECO:0007669"/>
    <property type="project" value="InterPro"/>
</dbReference>
<reference evidence="10" key="2">
    <citation type="journal article" date="2010" name="Stand. Genomic Sci.">
        <title>Complete genome sequence of Vulcanisaeta distributa type strain (IC-017T).</title>
        <authorList>
            <person name="Mavromatis K."/>
            <person name="Sikorski J."/>
            <person name="Pabst E."/>
            <person name="Teshima H."/>
            <person name="Lapidus A."/>
            <person name="Lucas S."/>
            <person name="Nolan M."/>
            <person name="Glavina Del Rio T."/>
            <person name="Cheng J."/>
            <person name="Bruce D."/>
            <person name="Goodwin L."/>
            <person name="Pitluck S."/>
            <person name="Liolios K."/>
            <person name="Ivanova N."/>
            <person name="Mikhailova N."/>
            <person name="Pati A."/>
            <person name="Chen A."/>
            <person name="Palaniappan K."/>
            <person name="Land M."/>
            <person name="Hauser L."/>
            <person name="Chang Y."/>
            <person name="Jeffries C."/>
            <person name="Rohde M."/>
            <person name="Spring S."/>
            <person name="Goker M."/>
            <person name="Wirth R."/>
            <person name="Woyke T."/>
            <person name="Bristow J."/>
            <person name="Eisen J."/>
            <person name="Markowitz V."/>
            <person name="Hugenholtz P."/>
            <person name="Klenk H."/>
            <person name="Kyrpides N."/>
        </authorList>
    </citation>
    <scope>NUCLEOTIDE SEQUENCE [LARGE SCALE GENOMIC DNA]</scope>
    <source>
        <strain evidence="10">DSM 14429 / JCM 11212 / NBRC 100878 / IC-017</strain>
    </source>
</reference>
<dbReference type="GO" id="GO:0006754">
    <property type="term" value="P:ATP biosynthetic process"/>
    <property type="evidence" value="ECO:0007669"/>
    <property type="project" value="UniProtKB-KW"/>
</dbReference>
<dbReference type="InterPro" id="IPR038495">
    <property type="entry name" value="ATPase_E_C"/>
</dbReference>
<evidence type="ECO:0000256" key="5">
    <source>
        <dbReference type="ARBA" id="ARBA00023065"/>
    </source>
</evidence>
<dbReference type="Pfam" id="PF01991">
    <property type="entry name" value="vATP-synt_E"/>
    <property type="match status" value="1"/>
</dbReference>
<comment type="similarity">
    <text evidence="1">Belongs to the V-ATPase E subunit family.</text>
</comment>
<evidence type="ECO:0000256" key="8">
    <source>
        <dbReference type="SAM" id="Coils"/>
    </source>
</evidence>
<name>E1QTX1_VULDI</name>
<dbReference type="EMBL" id="CP002100">
    <property type="protein sequence ID" value="ADN49768.1"/>
    <property type="molecule type" value="Genomic_DNA"/>
</dbReference>
<evidence type="ECO:0000256" key="1">
    <source>
        <dbReference type="ARBA" id="ARBA00005901"/>
    </source>
</evidence>
<dbReference type="GO" id="GO:0046961">
    <property type="term" value="F:proton-transporting ATPase activity, rotational mechanism"/>
    <property type="evidence" value="ECO:0007669"/>
    <property type="project" value="InterPro"/>
</dbReference>
<evidence type="ECO:0000256" key="2">
    <source>
        <dbReference type="ARBA" id="ARBA00022448"/>
    </source>
</evidence>
<keyword evidence="5" id="KW-0406">Ion transport</keyword>
<keyword evidence="7" id="KW-0066">ATP synthesis</keyword>
<accession>E1QTX1</accession>
<keyword evidence="4" id="KW-0375">Hydrogen ion transport</keyword>